<dbReference type="AlphaFoldDB" id="A0A5N6L9H1"/>
<evidence type="ECO:0000313" key="2">
    <source>
        <dbReference type="Proteomes" id="UP000326396"/>
    </source>
</evidence>
<accession>A0A5N6L9H1</accession>
<dbReference type="EMBL" id="SZYD01002279">
    <property type="protein sequence ID" value="KAC9735360.1"/>
    <property type="molecule type" value="Genomic_DNA"/>
</dbReference>
<sequence length="68" mass="8138">MVRLGFVAFRCKDEGSGEDPEASWEHQELRVDAKITQIGLEMSELWWFKGGLWWWYCVGRIFEERGRE</sequence>
<proteinExistence type="predicted"/>
<name>A0A5N6L9H1_9ASTR</name>
<reference evidence="1 2" key="1">
    <citation type="submission" date="2019-05" db="EMBL/GenBank/DDBJ databases">
        <title>Mikania micrantha, genome provides insights into the molecular mechanism of rapid growth.</title>
        <authorList>
            <person name="Liu B."/>
        </authorList>
    </citation>
    <scope>NUCLEOTIDE SEQUENCE [LARGE SCALE GENOMIC DNA]</scope>
    <source>
        <strain evidence="1">NLD-2019</strain>
        <tissue evidence="1">Leaf</tissue>
    </source>
</reference>
<gene>
    <name evidence="1" type="ORF">E3N88_45321</name>
</gene>
<comment type="caution">
    <text evidence="1">The sequence shown here is derived from an EMBL/GenBank/DDBJ whole genome shotgun (WGS) entry which is preliminary data.</text>
</comment>
<dbReference type="Proteomes" id="UP000326396">
    <property type="component" value="Unassembled WGS sequence"/>
</dbReference>
<protein>
    <submittedName>
        <fullName evidence="1">Uncharacterized protein</fullName>
    </submittedName>
</protein>
<organism evidence="1 2">
    <name type="scientific">Mikania micrantha</name>
    <name type="common">bitter vine</name>
    <dbReference type="NCBI Taxonomy" id="192012"/>
    <lineage>
        <taxon>Eukaryota</taxon>
        <taxon>Viridiplantae</taxon>
        <taxon>Streptophyta</taxon>
        <taxon>Embryophyta</taxon>
        <taxon>Tracheophyta</taxon>
        <taxon>Spermatophyta</taxon>
        <taxon>Magnoliopsida</taxon>
        <taxon>eudicotyledons</taxon>
        <taxon>Gunneridae</taxon>
        <taxon>Pentapetalae</taxon>
        <taxon>asterids</taxon>
        <taxon>campanulids</taxon>
        <taxon>Asterales</taxon>
        <taxon>Asteraceae</taxon>
        <taxon>Asteroideae</taxon>
        <taxon>Heliantheae alliance</taxon>
        <taxon>Eupatorieae</taxon>
        <taxon>Mikania</taxon>
    </lineage>
</organism>
<evidence type="ECO:0000313" key="1">
    <source>
        <dbReference type="EMBL" id="KAC9735360.1"/>
    </source>
</evidence>
<keyword evidence="2" id="KW-1185">Reference proteome</keyword>